<evidence type="ECO:0000256" key="4">
    <source>
        <dbReference type="ARBA" id="ARBA00022984"/>
    </source>
</evidence>
<gene>
    <name evidence="10" type="ORF">MW084_04030</name>
</gene>
<dbReference type="SUPFAM" id="SSF141523">
    <property type="entry name" value="L,D-transpeptidase catalytic domain-like"/>
    <property type="match status" value="1"/>
</dbReference>
<dbReference type="Gene3D" id="2.40.440.10">
    <property type="entry name" value="L,D-transpeptidase catalytic domain-like"/>
    <property type="match status" value="1"/>
</dbReference>
<dbReference type="Proteomes" id="UP001056383">
    <property type="component" value="Chromosome"/>
</dbReference>
<evidence type="ECO:0000256" key="7">
    <source>
        <dbReference type="PROSITE-ProRule" id="PRU01373"/>
    </source>
</evidence>
<name>A0ABY4TI79_9ACTN</name>
<dbReference type="InterPro" id="IPR050979">
    <property type="entry name" value="LD-transpeptidase"/>
</dbReference>
<evidence type="ECO:0000256" key="3">
    <source>
        <dbReference type="ARBA" id="ARBA00022960"/>
    </source>
</evidence>
<dbReference type="Gene3D" id="2.60.40.3710">
    <property type="match status" value="1"/>
</dbReference>
<evidence type="ECO:0000256" key="1">
    <source>
        <dbReference type="ARBA" id="ARBA00004752"/>
    </source>
</evidence>
<evidence type="ECO:0000256" key="6">
    <source>
        <dbReference type="ARBA" id="ARBA00023316"/>
    </source>
</evidence>
<dbReference type="PROSITE" id="PS51257">
    <property type="entry name" value="PROKAR_LIPOPROTEIN"/>
    <property type="match status" value="1"/>
</dbReference>
<dbReference type="PANTHER" id="PTHR30582">
    <property type="entry name" value="L,D-TRANSPEPTIDASE"/>
    <property type="match status" value="1"/>
</dbReference>
<protein>
    <submittedName>
        <fullName evidence="10">Ig-like domain-containing protein</fullName>
    </submittedName>
</protein>
<evidence type="ECO:0000259" key="9">
    <source>
        <dbReference type="PROSITE" id="PS52029"/>
    </source>
</evidence>
<comment type="pathway">
    <text evidence="1 7">Cell wall biogenesis; peptidoglycan biosynthesis.</text>
</comment>
<keyword evidence="5" id="KW-0012">Acyltransferase</keyword>
<keyword evidence="2" id="KW-0808">Transferase</keyword>
<dbReference type="PANTHER" id="PTHR30582:SF2">
    <property type="entry name" value="L,D-TRANSPEPTIDASE YCIB-RELATED"/>
    <property type="match status" value="1"/>
</dbReference>
<dbReference type="InterPro" id="IPR041280">
    <property type="entry name" value="Big_10"/>
</dbReference>
<keyword evidence="3 7" id="KW-0133">Cell shape</keyword>
<accession>A0ABY4TI79</accession>
<proteinExistence type="predicted"/>
<dbReference type="CDD" id="cd13432">
    <property type="entry name" value="LDT_IgD_like_2"/>
    <property type="match status" value="1"/>
</dbReference>
<evidence type="ECO:0000256" key="8">
    <source>
        <dbReference type="SAM" id="MobiDB-lite"/>
    </source>
</evidence>
<dbReference type="Pfam" id="PF03734">
    <property type="entry name" value="YkuD"/>
    <property type="match status" value="1"/>
</dbReference>
<feature type="active site" description="Proton donor/acceptor" evidence="7">
    <location>
        <position position="350"/>
    </location>
</feature>
<organism evidence="10 11">
    <name type="scientific">Streptomyces sudanensis</name>
    <dbReference type="NCBI Taxonomy" id="436397"/>
    <lineage>
        <taxon>Bacteria</taxon>
        <taxon>Bacillati</taxon>
        <taxon>Actinomycetota</taxon>
        <taxon>Actinomycetes</taxon>
        <taxon>Kitasatosporales</taxon>
        <taxon>Streptomycetaceae</taxon>
        <taxon>Streptomyces</taxon>
    </lineage>
</organism>
<dbReference type="RefSeq" id="WP_029553416.1">
    <property type="nucleotide sequence ID" value="NZ_CP095474.1"/>
</dbReference>
<dbReference type="InterPro" id="IPR005490">
    <property type="entry name" value="LD_TPept_cat_dom"/>
</dbReference>
<dbReference type="PROSITE" id="PS52029">
    <property type="entry name" value="LD_TPASE"/>
    <property type="match status" value="1"/>
</dbReference>
<dbReference type="Pfam" id="PF17964">
    <property type="entry name" value="Big_10"/>
    <property type="match status" value="1"/>
</dbReference>
<keyword evidence="6 7" id="KW-0961">Cell wall biogenesis/degradation</keyword>
<dbReference type="InterPro" id="IPR038063">
    <property type="entry name" value="Transpep_catalytic_dom"/>
</dbReference>
<dbReference type="Gene3D" id="2.60.40.3780">
    <property type="match status" value="1"/>
</dbReference>
<evidence type="ECO:0000256" key="2">
    <source>
        <dbReference type="ARBA" id="ARBA00022679"/>
    </source>
</evidence>
<reference evidence="10" key="1">
    <citation type="submission" date="2022-04" db="EMBL/GenBank/DDBJ databases">
        <title>Systematic whole-genome sequencing reveals an unexpected diversity among actinomycetoma pathogens and provides insights into their antibacterial susceptibilities.</title>
        <authorList>
            <person name="Watson A.K."/>
            <person name="Kepplinger B."/>
            <person name="Bakhiet S.M."/>
            <person name="Mhmoud N.A."/>
            <person name="Chapman J."/>
            <person name="Allenby N."/>
            <person name="Mickiewicz K."/>
            <person name="Goodfellow M."/>
            <person name="Fahal A.H."/>
            <person name="Errington J."/>
        </authorList>
    </citation>
    <scope>NUCLEOTIDE SEQUENCE</scope>
    <source>
        <strain evidence="10">SD 504</strain>
    </source>
</reference>
<feature type="region of interest" description="Disordered" evidence="8">
    <location>
        <begin position="104"/>
        <end position="126"/>
    </location>
</feature>
<feature type="active site" description="Nucleophile" evidence="7">
    <location>
        <position position="369"/>
    </location>
</feature>
<feature type="domain" description="L,D-TPase catalytic" evidence="9">
    <location>
        <begin position="265"/>
        <end position="401"/>
    </location>
</feature>
<evidence type="ECO:0000313" key="11">
    <source>
        <dbReference type="Proteomes" id="UP001056383"/>
    </source>
</evidence>
<dbReference type="CDD" id="cd16913">
    <property type="entry name" value="YkuD_like"/>
    <property type="match status" value="1"/>
</dbReference>
<keyword evidence="11" id="KW-1185">Reference proteome</keyword>
<sequence>MEKRVMTDGKRRRGLMAASALLSGVLVLTGCNGGDEADAADATPGATGSSAGPNDSQAQVDEAAAEKASQARISITPKNGAINASINKDTKVTVAEGTLTSVTMTSSEGTPVEGEISADGKSWQPSEQLERATTYRIAATAKDSEGREAHENTSFTTVSKANSFIGNFTPEDGSTVGVGMPVSINFNKPITDKKAVQAGIEVSSSSGQEVVGHWFNAQRIDFRPERYWAEGSTVTLKLKLDGVEGADGVFGVQQKTVTFKIGRNQVSTVDVAAKTMKVERNGKTIKTIPISAGSPENPTYNGQMVISEKFKETRMNGATVGFTDDDGKGEYDIKDVPHAMRLSTSGTFIHGNYWGADSVFGKANTSHGCVGLNDVKGAGDPKQPGAWFFDNSLIGDVVIVKNSKDKTIAPDNGLNGWNMSWADWKAGSAL</sequence>
<evidence type="ECO:0000313" key="10">
    <source>
        <dbReference type="EMBL" id="URN18619.1"/>
    </source>
</evidence>
<keyword evidence="4 7" id="KW-0573">Peptidoglycan synthesis</keyword>
<evidence type="ECO:0000256" key="5">
    <source>
        <dbReference type="ARBA" id="ARBA00023315"/>
    </source>
</evidence>
<dbReference type="EMBL" id="CP095474">
    <property type="protein sequence ID" value="URN18619.1"/>
    <property type="molecule type" value="Genomic_DNA"/>
</dbReference>